<dbReference type="KEGG" id="cate:C2869_19040"/>
<dbReference type="RefSeq" id="WP_108604431.1">
    <property type="nucleotide sequence ID" value="NZ_CP026604.1"/>
</dbReference>
<reference evidence="1 2" key="1">
    <citation type="submission" date="2018-01" db="EMBL/GenBank/DDBJ databases">
        <title>Genome sequence of a Cantenovulum-like bacteria.</title>
        <authorList>
            <person name="Tan W.R."/>
            <person name="Lau N.-S."/>
            <person name="Go F."/>
            <person name="Amirul A.-A.A."/>
        </authorList>
    </citation>
    <scope>NUCLEOTIDE SEQUENCE [LARGE SCALE GENOMIC DNA]</scope>
    <source>
        <strain evidence="1 2">CCB-QB4</strain>
    </source>
</reference>
<name>A0A2S0VW86_9ALTE</name>
<dbReference type="OrthoDB" id="547680at2"/>
<evidence type="ECO:0000313" key="1">
    <source>
        <dbReference type="EMBL" id="AWB68370.1"/>
    </source>
</evidence>
<organism evidence="1 2">
    <name type="scientific">Saccharobesus litoralis</name>
    <dbReference type="NCBI Taxonomy" id="2172099"/>
    <lineage>
        <taxon>Bacteria</taxon>
        <taxon>Pseudomonadati</taxon>
        <taxon>Pseudomonadota</taxon>
        <taxon>Gammaproteobacteria</taxon>
        <taxon>Alteromonadales</taxon>
        <taxon>Alteromonadaceae</taxon>
        <taxon>Saccharobesus</taxon>
    </lineage>
</organism>
<sequence length="286" mass="33133">MQYIKSGLYALIAIIFTWQTQALEIVRHNKIDSAKESYQLGVLKLALSYAAQPYEFQERSNYLTQTKLLNELDANRVDVAWVGTSKAYEERFLPVRVPLFKGLLGHRIFLIREGEQQKFDGITELTQLEGLKAGQGASWSDTKILKNAGLSVVTTAKYQNLFHMLDGSRFDYFPRSVYSPWAEMEKHPDLPFEVEKQLMVVYPLPAYIFVNRDNLALHKAIVDGLYKAIEDGSFDKYFFNHQMIKQGLERSDIKNRRVFELINPELSEDTPLDDKRLWFNVKSYDA</sequence>
<dbReference type="SUPFAM" id="SSF53850">
    <property type="entry name" value="Periplasmic binding protein-like II"/>
    <property type="match status" value="1"/>
</dbReference>
<gene>
    <name evidence="1" type="ORF">C2869_19040</name>
</gene>
<dbReference type="EMBL" id="CP026604">
    <property type="protein sequence ID" value="AWB68370.1"/>
    <property type="molecule type" value="Genomic_DNA"/>
</dbReference>
<protein>
    <submittedName>
        <fullName evidence="1">Diguanylate cyclase</fullName>
    </submittedName>
</protein>
<proteinExistence type="predicted"/>
<accession>A0A2S0VW86</accession>
<dbReference type="Proteomes" id="UP000244441">
    <property type="component" value="Chromosome"/>
</dbReference>
<dbReference type="Gene3D" id="3.40.190.10">
    <property type="entry name" value="Periplasmic binding protein-like II"/>
    <property type="match status" value="2"/>
</dbReference>
<evidence type="ECO:0000313" key="2">
    <source>
        <dbReference type="Proteomes" id="UP000244441"/>
    </source>
</evidence>
<dbReference type="AlphaFoldDB" id="A0A2S0VW86"/>
<keyword evidence="2" id="KW-1185">Reference proteome</keyword>